<reference evidence="2 3" key="1">
    <citation type="submission" date="2013-01" db="EMBL/GenBank/DDBJ databases">
        <authorList>
            <person name="Fiebig A."/>
            <person name="Goeker M."/>
            <person name="Klenk H.-P.P."/>
        </authorList>
    </citation>
    <scope>NUCLEOTIDE SEQUENCE [LARGE SCALE GENOMIC DNA]</scope>
    <source>
        <strain evidence="2 3">DSM 24838</strain>
    </source>
</reference>
<dbReference type="EMBL" id="AONG01000002">
    <property type="protein sequence ID" value="KIQ71243.1"/>
    <property type="molecule type" value="Genomic_DNA"/>
</dbReference>
<feature type="chain" id="PRO_5002219582" description="YARHG domain-containing protein" evidence="1">
    <location>
        <begin position="17"/>
        <end position="144"/>
    </location>
</feature>
<evidence type="ECO:0000313" key="2">
    <source>
        <dbReference type="EMBL" id="KIQ71243.1"/>
    </source>
</evidence>
<name>A0A0D0QJR4_9RHOB</name>
<evidence type="ECO:0000256" key="1">
    <source>
        <dbReference type="SAM" id="SignalP"/>
    </source>
</evidence>
<dbReference type="AlphaFoldDB" id="A0A0D0QJR4"/>
<organism evidence="2 3">
    <name type="scientific">Wenxinia marina DSM 24838</name>
    <dbReference type="NCBI Taxonomy" id="1123501"/>
    <lineage>
        <taxon>Bacteria</taxon>
        <taxon>Pseudomonadati</taxon>
        <taxon>Pseudomonadota</taxon>
        <taxon>Alphaproteobacteria</taxon>
        <taxon>Rhodobacterales</taxon>
        <taxon>Roseobacteraceae</taxon>
        <taxon>Wenxinia</taxon>
    </lineage>
</organism>
<accession>A0A0D0QJR4</accession>
<keyword evidence="3" id="KW-1185">Reference proteome</keyword>
<evidence type="ECO:0000313" key="3">
    <source>
        <dbReference type="Proteomes" id="UP000035100"/>
    </source>
</evidence>
<dbReference type="RefSeq" id="WP_018301899.1">
    <property type="nucleotide sequence ID" value="NZ_KB902280.1"/>
</dbReference>
<gene>
    <name evidence="2" type="ORF">Wenmar_00009</name>
</gene>
<dbReference type="Proteomes" id="UP000035100">
    <property type="component" value="Unassembled WGS sequence"/>
</dbReference>
<comment type="caution">
    <text evidence="2">The sequence shown here is derived from an EMBL/GenBank/DDBJ whole genome shotgun (WGS) entry which is preliminary data.</text>
</comment>
<evidence type="ECO:0008006" key="4">
    <source>
        <dbReference type="Google" id="ProtNLM"/>
    </source>
</evidence>
<proteinExistence type="predicted"/>
<sequence length="144" mass="14891">MRTLILALCLAGPACADPAVEAWVEACIADGARAFGGGRGALPPEEQRHWDPPWYCRTRALELCRFAADPAACTAGLIDGYAARVGLDPAAPGPSACDDPARVSAYDLLPPGLCRLDDLRARALAAREALDGGDGSGDGSGRED</sequence>
<keyword evidence="1" id="KW-0732">Signal</keyword>
<dbReference type="PATRIC" id="fig|1123501.6.peg.75"/>
<protein>
    <recommendedName>
        <fullName evidence="4">YARHG domain-containing protein</fullName>
    </recommendedName>
</protein>
<dbReference type="STRING" id="1123501.Wenmar_00009"/>
<feature type="signal peptide" evidence="1">
    <location>
        <begin position="1"/>
        <end position="16"/>
    </location>
</feature>